<evidence type="ECO:0000313" key="2">
    <source>
        <dbReference type="EMBL" id="CAB4975524.1"/>
    </source>
</evidence>
<gene>
    <name evidence="1" type="ORF">UFOPK2982_00639</name>
    <name evidence="2" type="ORF">UFOPK3948_00443</name>
</gene>
<organism evidence="2">
    <name type="scientific">freshwater metagenome</name>
    <dbReference type="NCBI Taxonomy" id="449393"/>
    <lineage>
        <taxon>unclassified sequences</taxon>
        <taxon>metagenomes</taxon>
        <taxon>ecological metagenomes</taxon>
    </lineage>
</organism>
<dbReference type="EMBL" id="CAFBOI010000032">
    <property type="protein sequence ID" value="CAB4975524.1"/>
    <property type="molecule type" value="Genomic_DNA"/>
</dbReference>
<reference evidence="2" key="1">
    <citation type="submission" date="2020-05" db="EMBL/GenBank/DDBJ databases">
        <authorList>
            <person name="Chiriac C."/>
            <person name="Salcher M."/>
            <person name="Ghai R."/>
            <person name="Kavagutti S V."/>
        </authorList>
    </citation>
    <scope>NUCLEOTIDE SEQUENCE</scope>
</reference>
<sequence length="59" mass="6389">MSLYVAIIPAALIGDLFIEIRSKKDSKCGLVNLPVRSPISKRSASTIRDVVVLPLVPVK</sequence>
<dbReference type="EMBL" id="CAFAAE010000081">
    <property type="protein sequence ID" value="CAB4791732.1"/>
    <property type="molecule type" value="Genomic_DNA"/>
</dbReference>
<name>A0A6J7MCZ3_9ZZZZ</name>
<proteinExistence type="predicted"/>
<evidence type="ECO:0000313" key="1">
    <source>
        <dbReference type="EMBL" id="CAB4791732.1"/>
    </source>
</evidence>
<protein>
    <submittedName>
        <fullName evidence="2">Unannotated protein</fullName>
    </submittedName>
</protein>
<accession>A0A6J7MCZ3</accession>
<dbReference type="AlphaFoldDB" id="A0A6J7MCZ3"/>